<dbReference type="Pfam" id="PF07927">
    <property type="entry name" value="HicA_toxin"/>
    <property type="match status" value="1"/>
</dbReference>
<evidence type="ECO:0000256" key="4">
    <source>
        <dbReference type="ARBA" id="ARBA00022759"/>
    </source>
</evidence>
<dbReference type="GO" id="GO:0003729">
    <property type="term" value="F:mRNA binding"/>
    <property type="evidence" value="ECO:0007669"/>
    <property type="project" value="InterPro"/>
</dbReference>
<keyword evidence="5" id="KW-0378">Hydrolase</keyword>
<evidence type="ECO:0000256" key="1">
    <source>
        <dbReference type="ARBA" id="ARBA00006620"/>
    </source>
</evidence>
<accession>A0A2M7IMV2</accession>
<comment type="caution">
    <text evidence="8">The sequence shown here is derived from an EMBL/GenBank/DDBJ whole genome shotgun (WGS) entry which is preliminary data.</text>
</comment>
<evidence type="ECO:0000313" key="8">
    <source>
        <dbReference type="EMBL" id="PIW96608.1"/>
    </source>
</evidence>
<name>A0A2M7IMV2_9BACT</name>
<proteinExistence type="inferred from homology"/>
<evidence type="ECO:0000256" key="6">
    <source>
        <dbReference type="ARBA" id="ARBA00022884"/>
    </source>
</evidence>
<dbReference type="Proteomes" id="UP000230837">
    <property type="component" value="Unassembled WGS sequence"/>
</dbReference>
<evidence type="ECO:0000256" key="2">
    <source>
        <dbReference type="ARBA" id="ARBA00022649"/>
    </source>
</evidence>
<keyword evidence="4" id="KW-0255">Endonuclease</keyword>
<dbReference type="GO" id="GO:0016787">
    <property type="term" value="F:hydrolase activity"/>
    <property type="evidence" value="ECO:0007669"/>
    <property type="project" value="UniProtKB-KW"/>
</dbReference>
<dbReference type="GO" id="GO:0004519">
    <property type="term" value="F:endonuclease activity"/>
    <property type="evidence" value="ECO:0007669"/>
    <property type="project" value="UniProtKB-KW"/>
</dbReference>
<keyword evidence="7" id="KW-0346">Stress response</keyword>
<keyword evidence="2" id="KW-1277">Toxin-antitoxin system</keyword>
<keyword evidence="3" id="KW-0540">Nuclease</keyword>
<evidence type="ECO:0000313" key="9">
    <source>
        <dbReference type="Proteomes" id="UP000230837"/>
    </source>
</evidence>
<dbReference type="SUPFAM" id="SSF54786">
    <property type="entry name" value="YcfA/nrd intein domain"/>
    <property type="match status" value="1"/>
</dbReference>
<evidence type="ECO:0000256" key="7">
    <source>
        <dbReference type="ARBA" id="ARBA00023016"/>
    </source>
</evidence>
<keyword evidence="6" id="KW-0694">RNA-binding</keyword>
<organism evidence="8 9">
    <name type="scientific">Candidatus Kaiserbacteria bacterium CG_4_8_14_3_um_filter_38_9</name>
    <dbReference type="NCBI Taxonomy" id="1974599"/>
    <lineage>
        <taxon>Bacteria</taxon>
        <taxon>Candidatus Kaiseribacteriota</taxon>
    </lineage>
</organism>
<protein>
    <recommendedName>
        <fullName evidence="10">Type II toxin-antitoxin system HicA family toxin</fullName>
    </recommendedName>
</protein>
<sequence length="80" mass="9056">MPRLRSLSSVDLIKALETFGFEVVGQKGSHIKLARYTVLQKQVLIIPNNKSLPKGITKAIYNQVSRFVSQAELQGFFYNE</sequence>
<evidence type="ECO:0008006" key="10">
    <source>
        <dbReference type="Google" id="ProtNLM"/>
    </source>
</evidence>
<evidence type="ECO:0000256" key="5">
    <source>
        <dbReference type="ARBA" id="ARBA00022801"/>
    </source>
</evidence>
<reference evidence="9" key="1">
    <citation type="submission" date="2017-09" db="EMBL/GenBank/DDBJ databases">
        <title>Depth-based differentiation of microbial function through sediment-hosted aquifers and enrichment of novel symbionts in the deep terrestrial subsurface.</title>
        <authorList>
            <person name="Probst A.J."/>
            <person name="Ladd B."/>
            <person name="Jarett J.K."/>
            <person name="Geller-Mcgrath D.E."/>
            <person name="Sieber C.M.K."/>
            <person name="Emerson J.B."/>
            <person name="Anantharaman K."/>
            <person name="Thomas B.C."/>
            <person name="Malmstrom R."/>
            <person name="Stieglmeier M."/>
            <person name="Klingl A."/>
            <person name="Woyke T."/>
            <person name="Ryan C.M."/>
            <person name="Banfield J.F."/>
        </authorList>
    </citation>
    <scope>NUCLEOTIDE SEQUENCE [LARGE SCALE GENOMIC DNA]</scope>
</reference>
<gene>
    <name evidence="8" type="ORF">COZ82_04100</name>
</gene>
<dbReference type="InterPro" id="IPR038570">
    <property type="entry name" value="HicA_sf"/>
</dbReference>
<dbReference type="InterPro" id="IPR012933">
    <property type="entry name" value="HicA_mRNA_interferase"/>
</dbReference>
<comment type="similarity">
    <text evidence="1">Belongs to the HicA mRNA interferase family.</text>
</comment>
<dbReference type="EMBL" id="PFHR01000218">
    <property type="protein sequence ID" value="PIW96608.1"/>
    <property type="molecule type" value="Genomic_DNA"/>
</dbReference>
<dbReference type="AlphaFoldDB" id="A0A2M7IMV2"/>
<dbReference type="Gene3D" id="3.30.920.30">
    <property type="entry name" value="Hypothetical protein"/>
    <property type="match status" value="1"/>
</dbReference>
<evidence type="ECO:0000256" key="3">
    <source>
        <dbReference type="ARBA" id="ARBA00022722"/>
    </source>
</evidence>